<proteinExistence type="predicted"/>
<dbReference type="Gene3D" id="1.10.510.10">
    <property type="entry name" value="Transferase(Phosphotransferase) domain 1"/>
    <property type="match status" value="1"/>
</dbReference>
<comment type="caution">
    <text evidence="2">The sequence shown here is derived from an EMBL/GenBank/DDBJ whole genome shotgun (WGS) entry which is preliminary data.</text>
</comment>
<accession>A0A9W4SZ52</accession>
<name>A0A9W4SZ52_9GLOM</name>
<dbReference type="InterPro" id="IPR011009">
    <property type="entry name" value="Kinase-like_dom_sf"/>
</dbReference>
<dbReference type="OrthoDB" id="2322753at2759"/>
<evidence type="ECO:0000313" key="2">
    <source>
        <dbReference type="EMBL" id="CAI2186697.1"/>
    </source>
</evidence>
<keyword evidence="3" id="KW-1185">Reference proteome</keyword>
<dbReference type="GO" id="GO:0005524">
    <property type="term" value="F:ATP binding"/>
    <property type="evidence" value="ECO:0007669"/>
    <property type="project" value="InterPro"/>
</dbReference>
<reference evidence="2" key="1">
    <citation type="submission" date="2022-08" db="EMBL/GenBank/DDBJ databases">
        <authorList>
            <person name="Kallberg Y."/>
            <person name="Tangrot J."/>
            <person name="Rosling A."/>
        </authorList>
    </citation>
    <scope>NUCLEOTIDE SEQUENCE</scope>
    <source>
        <strain evidence="2">Wild A</strain>
    </source>
</reference>
<gene>
    <name evidence="2" type="ORF">FWILDA_LOCUS12706</name>
</gene>
<evidence type="ECO:0000259" key="1">
    <source>
        <dbReference type="PROSITE" id="PS50011"/>
    </source>
</evidence>
<dbReference type="PROSITE" id="PS50011">
    <property type="entry name" value="PROTEIN_KINASE_DOM"/>
    <property type="match status" value="1"/>
</dbReference>
<dbReference type="SUPFAM" id="SSF56112">
    <property type="entry name" value="Protein kinase-like (PK-like)"/>
    <property type="match status" value="1"/>
</dbReference>
<sequence length="63" mass="7362">MEYFRWELIHRDIHSGNILFVETNAYSYQWQIGDFGLSRPANITSSSDEIYGVISYLAPEVFN</sequence>
<dbReference type="AlphaFoldDB" id="A0A9W4SZ52"/>
<protein>
    <submittedName>
        <fullName evidence="2">17090_t:CDS:1</fullName>
    </submittedName>
</protein>
<dbReference type="Proteomes" id="UP001153678">
    <property type="component" value="Unassembled WGS sequence"/>
</dbReference>
<organism evidence="2 3">
    <name type="scientific">Funneliformis geosporum</name>
    <dbReference type="NCBI Taxonomy" id="1117311"/>
    <lineage>
        <taxon>Eukaryota</taxon>
        <taxon>Fungi</taxon>
        <taxon>Fungi incertae sedis</taxon>
        <taxon>Mucoromycota</taxon>
        <taxon>Glomeromycotina</taxon>
        <taxon>Glomeromycetes</taxon>
        <taxon>Glomerales</taxon>
        <taxon>Glomeraceae</taxon>
        <taxon>Funneliformis</taxon>
    </lineage>
</organism>
<feature type="domain" description="Protein kinase" evidence="1">
    <location>
        <begin position="1"/>
        <end position="63"/>
    </location>
</feature>
<dbReference type="GO" id="GO:0004672">
    <property type="term" value="F:protein kinase activity"/>
    <property type="evidence" value="ECO:0007669"/>
    <property type="project" value="InterPro"/>
</dbReference>
<feature type="non-terminal residue" evidence="2">
    <location>
        <position position="1"/>
    </location>
</feature>
<evidence type="ECO:0000313" key="3">
    <source>
        <dbReference type="Proteomes" id="UP001153678"/>
    </source>
</evidence>
<dbReference type="InterPro" id="IPR000719">
    <property type="entry name" value="Prot_kinase_dom"/>
</dbReference>
<dbReference type="Pfam" id="PF00069">
    <property type="entry name" value="Pkinase"/>
    <property type="match status" value="1"/>
</dbReference>
<dbReference type="EMBL" id="CAMKVN010004274">
    <property type="protein sequence ID" value="CAI2186697.1"/>
    <property type="molecule type" value="Genomic_DNA"/>
</dbReference>